<dbReference type="CDD" id="cd06571">
    <property type="entry name" value="Bac_DnaA_C"/>
    <property type="match status" value="1"/>
</dbReference>
<comment type="subunit">
    <text evidence="8">Oligomerizes as a right-handed, spiral filament on DNA at oriC.</text>
</comment>
<feature type="binding site" evidence="8">
    <location>
        <position position="160"/>
    </location>
    <ligand>
        <name>ATP</name>
        <dbReference type="ChEBI" id="CHEBI:30616"/>
    </ligand>
</feature>
<comment type="domain">
    <text evidence="8">Domain I is involved in oligomerization and binding regulators, domain II is flexibile and of varying length in different bacteria, domain III forms the AAA+ region, while domain IV binds dsDNA.</text>
</comment>
<proteinExistence type="inferred from homology"/>
<keyword evidence="2 8" id="KW-0963">Cytoplasm</keyword>
<dbReference type="InterPro" id="IPR003593">
    <property type="entry name" value="AAA+_ATPase"/>
</dbReference>
<dbReference type="Pfam" id="PF08299">
    <property type="entry name" value="Bac_DnaA_C"/>
    <property type="match status" value="1"/>
</dbReference>
<gene>
    <name evidence="8" type="primary">dnaA</name>
    <name evidence="14" type="ORF">A2W05_00115</name>
</gene>
<comment type="function">
    <text evidence="8 10">Plays an essential role in the initiation and regulation of chromosomal replication. ATP-DnaA binds to the origin of replication (oriC) to initiate formation of the DNA replication initiation complex once per cell cycle. Binds the DnaA box (a 9 base pair repeat at the origin) and separates the double-stranded (ds)DNA. Forms a right-handed helical filament on oriC DNA; dsDNA binds to the exterior of the filament while single-stranded (ss)DNA is stabiized in the filament's interior. The ATP-DnaA-oriC complex binds and stabilizes one strand of the AT-rich DNA unwinding element (DUE), permitting loading of DNA polymerase. After initiation quickly degrades to an ADP-DnaA complex that is not apt for DNA replication. Binds acidic phospholipids.</text>
</comment>
<evidence type="ECO:0000256" key="10">
    <source>
        <dbReference type="RuleBase" id="RU000577"/>
    </source>
</evidence>
<dbReference type="PANTHER" id="PTHR30050:SF2">
    <property type="entry name" value="CHROMOSOMAL REPLICATION INITIATOR PROTEIN DNAA"/>
    <property type="match status" value="1"/>
</dbReference>
<dbReference type="AlphaFoldDB" id="A0A1F7RRN4"/>
<keyword evidence="5 8" id="KW-0067">ATP-binding</keyword>
<dbReference type="Gene3D" id="3.30.300.180">
    <property type="match status" value="1"/>
</dbReference>
<feature type="binding site" evidence="8">
    <location>
        <position position="158"/>
    </location>
    <ligand>
        <name>ATP</name>
        <dbReference type="ChEBI" id="CHEBI:30616"/>
    </ligand>
</feature>
<dbReference type="Pfam" id="PF00308">
    <property type="entry name" value="Bac_DnaA"/>
    <property type="match status" value="1"/>
</dbReference>
<dbReference type="EMBL" id="MGDE01000193">
    <property type="protein sequence ID" value="OGL44203.1"/>
    <property type="molecule type" value="Genomic_DNA"/>
</dbReference>
<dbReference type="GO" id="GO:0005886">
    <property type="term" value="C:plasma membrane"/>
    <property type="evidence" value="ECO:0007669"/>
    <property type="project" value="TreeGrafter"/>
</dbReference>
<protein>
    <recommendedName>
        <fullName evidence="8 9">Chromosomal replication initiator protein DnaA</fullName>
    </recommendedName>
</protein>
<sequence length="447" mass="51601">MENIWKETLNLISSQVNQQCFNTWFKPTSQINYNPEQNVLQVETPNSYFESWLKENHMNLIKDTVWKITNNPRMKIEFVSSSNNRGILAEEQKTPQNETNTTSSHPGIYPQRLNPNYIFGNFVVGSSNQLANAAALSVSEQPGKRYNPLFIYGGTGLGKTHLIHAIGNKAFSLNPNLNIYYLSTENFVNDLVSSIRFTKMEEFRNRYRKSDILLIDDIQFIGGKTKSMEEFFFTFNDLYNSHKQIVMTSDRPSREISNLEERLRSRFEWGLMVDIQEPELETKIAIMKKKSELWNIDISDEVAMYMANNLGPSVRDLEGALKKVSAFAQLAETPISMRLVEEVLKGQIKPKDKMVTIDEIQNVVAEKYNIRVNDLKSKSRRRELVNPRQIAMYLSKVLTNDSLQQIGRKFGNKDHTTVIHSIKKVDVNKVNDPILFRVIEELKDQLT</sequence>
<evidence type="ECO:0000256" key="7">
    <source>
        <dbReference type="ARBA" id="ARBA00023125"/>
    </source>
</evidence>
<dbReference type="Gene3D" id="1.10.1750.10">
    <property type="match status" value="1"/>
</dbReference>
<dbReference type="NCBIfam" id="TIGR00362">
    <property type="entry name" value="DnaA"/>
    <property type="match status" value="1"/>
</dbReference>
<evidence type="ECO:0000259" key="13">
    <source>
        <dbReference type="SMART" id="SM00760"/>
    </source>
</evidence>
<evidence type="ECO:0000256" key="6">
    <source>
        <dbReference type="ARBA" id="ARBA00023121"/>
    </source>
</evidence>
<dbReference type="GO" id="GO:0003688">
    <property type="term" value="F:DNA replication origin binding"/>
    <property type="evidence" value="ECO:0007669"/>
    <property type="project" value="UniProtKB-UniRule"/>
</dbReference>
<reference evidence="14 15" key="1">
    <citation type="journal article" date="2016" name="Nat. Commun.">
        <title>Thousands of microbial genomes shed light on interconnected biogeochemical processes in an aquifer system.</title>
        <authorList>
            <person name="Anantharaman K."/>
            <person name="Brown C.T."/>
            <person name="Hug L.A."/>
            <person name="Sharon I."/>
            <person name="Castelle C.J."/>
            <person name="Probst A.J."/>
            <person name="Thomas B.C."/>
            <person name="Singh A."/>
            <person name="Wilkins M.J."/>
            <person name="Karaoz U."/>
            <person name="Brodie E.L."/>
            <person name="Williams K.H."/>
            <person name="Hubbard S.S."/>
            <person name="Banfield J.F."/>
        </authorList>
    </citation>
    <scope>NUCLEOTIDE SEQUENCE [LARGE SCALE GENOMIC DNA]</scope>
</reference>
<dbReference type="InterPro" id="IPR020591">
    <property type="entry name" value="Chromosome_initiator_DnaA-like"/>
</dbReference>
<feature type="binding site" evidence="8">
    <location>
        <position position="156"/>
    </location>
    <ligand>
        <name>ATP</name>
        <dbReference type="ChEBI" id="CHEBI:30616"/>
    </ligand>
</feature>
<evidence type="ECO:0000256" key="5">
    <source>
        <dbReference type="ARBA" id="ARBA00022840"/>
    </source>
</evidence>
<dbReference type="InterPro" id="IPR010921">
    <property type="entry name" value="Trp_repressor/repl_initiator"/>
</dbReference>
<evidence type="ECO:0000313" key="15">
    <source>
        <dbReference type="Proteomes" id="UP000178797"/>
    </source>
</evidence>
<dbReference type="Pfam" id="PF11638">
    <property type="entry name" value="DnaA_N"/>
    <property type="match status" value="1"/>
</dbReference>
<comment type="caution">
    <text evidence="14">The sequence shown here is derived from an EMBL/GenBank/DDBJ whole genome shotgun (WGS) entry which is preliminary data.</text>
</comment>
<feature type="region of interest" description="Domain IV, binds dsDNA" evidence="8">
    <location>
        <begin position="329"/>
        <end position="447"/>
    </location>
</feature>
<name>A0A1F7RRN4_9BACT</name>
<feature type="region of interest" description="Domain I, interacts with DnaA modulators" evidence="8">
    <location>
        <begin position="1"/>
        <end position="100"/>
    </location>
</feature>
<evidence type="ECO:0000256" key="4">
    <source>
        <dbReference type="ARBA" id="ARBA00022741"/>
    </source>
</evidence>
<dbReference type="SUPFAM" id="SSF52540">
    <property type="entry name" value="P-loop containing nucleoside triphosphate hydrolases"/>
    <property type="match status" value="1"/>
</dbReference>
<evidence type="ECO:0000256" key="8">
    <source>
        <dbReference type="HAMAP-Rule" id="MF_00377"/>
    </source>
</evidence>
<dbReference type="Gene3D" id="1.10.8.60">
    <property type="match status" value="1"/>
</dbReference>
<dbReference type="InterPro" id="IPR027417">
    <property type="entry name" value="P-loop_NTPase"/>
</dbReference>
<feature type="domain" description="AAA+ ATPase" evidence="12">
    <location>
        <begin position="145"/>
        <end position="273"/>
    </location>
</feature>
<feature type="domain" description="Chromosomal replication initiator DnaA C-terminal" evidence="13">
    <location>
        <begin position="356"/>
        <end position="425"/>
    </location>
</feature>
<dbReference type="InterPro" id="IPR038454">
    <property type="entry name" value="DnaA_N_sf"/>
</dbReference>
<dbReference type="InterPro" id="IPR018312">
    <property type="entry name" value="Chromosome_initiator_DnaA_CS"/>
</dbReference>
<dbReference type="HAMAP" id="MF_00377">
    <property type="entry name" value="DnaA_bact"/>
    <property type="match status" value="1"/>
</dbReference>
<dbReference type="Gene3D" id="3.40.50.300">
    <property type="entry name" value="P-loop containing nucleotide triphosphate hydrolases"/>
    <property type="match status" value="1"/>
</dbReference>
<dbReference type="GO" id="GO:0005524">
    <property type="term" value="F:ATP binding"/>
    <property type="evidence" value="ECO:0007669"/>
    <property type="project" value="UniProtKB-UniRule"/>
</dbReference>
<feature type="binding site" evidence="8">
    <location>
        <position position="159"/>
    </location>
    <ligand>
        <name>ATP</name>
        <dbReference type="ChEBI" id="CHEBI:30616"/>
    </ligand>
</feature>
<dbReference type="FunFam" id="3.40.50.300:FF:000668">
    <property type="entry name" value="Chromosomal replication initiator protein DnaA"/>
    <property type="match status" value="1"/>
</dbReference>
<dbReference type="SUPFAM" id="SSF48295">
    <property type="entry name" value="TrpR-like"/>
    <property type="match status" value="1"/>
</dbReference>
<accession>A0A1F7RRN4</accession>
<dbReference type="InterPro" id="IPR024633">
    <property type="entry name" value="DnaA_N_dom"/>
</dbReference>
<dbReference type="InterPro" id="IPR013317">
    <property type="entry name" value="DnaA_dom"/>
</dbReference>
<comment type="similarity">
    <text evidence="1 8 11">Belongs to the DnaA family.</text>
</comment>
<evidence type="ECO:0000259" key="12">
    <source>
        <dbReference type="SMART" id="SM00382"/>
    </source>
</evidence>
<keyword evidence="7 8" id="KW-0238">DNA-binding</keyword>
<keyword evidence="4 8" id="KW-0547">Nucleotide-binding</keyword>
<feature type="region of interest" description="Domain III, AAA+ region" evidence="8">
    <location>
        <begin position="112"/>
        <end position="328"/>
    </location>
</feature>
<keyword evidence="3 8" id="KW-0235">DNA replication</keyword>
<comment type="caution">
    <text evidence="8">Lacks conserved residue(s) required for the propagation of feature annotation.</text>
</comment>
<dbReference type="SMART" id="SM00760">
    <property type="entry name" value="Bac_DnaA_C"/>
    <property type="match status" value="1"/>
</dbReference>
<keyword evidence="6 8" id="KW-0446">Lipid-binding</keyword>
<dbReference type="GO" id="GO:0006270">
    <property type="term" value="P:DNA replication initiation"/>
    <property type="evidence" value="ECO:0007669"/>
    <property type="project" value="UniProtKB-UniRule"/>
</dbReference>
<evidence type="ECO:0000256" key="2">
    <source>
        <dbReference type="ARBA" id="ARBA00022490"/>
    </source>
</evidence>
<evidence type="ECO:0000256" key="9">
    <source>
        <dbReference type="NCBIfam" id="TIGR00362"/>
    </source>
</evidence>
<evidence type="ECO:0000256" key="1">
    <source>
        <dbReference type="ARBA" id="ARBA00006583"/>
    </source>
</evidence>
<comment type="subcellular location">
    <subcellularLocation>
        <location evidence="8">Cytoplasm</location>
    </subcellularLocation>
</comment>
<dbReference type="GO" id="GO:0006275">
    <property type="term" value="P:regulation of DNA replication"/>
    <property type="evidence" value="ECO:0007669"/>
    <property type="project" value="UniProtKB-UniRule"/>
</dbReference>
<dbReference type="SMART" id="SM00382">
    <property type="entry name" value="AAA"/>
    <property type="match status" value="1"/>
</dbReference>
<dbReference type="PANTHER" id="PTHR30050">
    <property type="entry name" value="CHROMOSOMAL REPLICATION INITIATOR PROTEIN DNAA"/>
    <property type="match status" value="1"/>
</dbReference>
<evidence type="ECO:0000313" key="14">
    <source>
        <dbReference type="EMBL" id="OGL44203.1"/>
    </source>
</evidence>
<dbReference type="CDD" id="cd00009">
    <property type="entry name" value="AAA"/>
    <property type="match status" value="1"/>
</dbReference>
<dbReference type="GO" id="GO:0005737">
    <property type="term" value="C:cytoplasm"/>
    <property type="evidence" value="ECO:0007669"/>
    <property type="project" value="UniProtKB-SubCell"/>
</dbReference>
<dbReference type="InterPro" id="IPR013159">
    <property type="entry name" value="DnaA_C"/>
</dbReference>
<evidence type="ECO:0000256" key="11">
    <source>
        <dbReference type="RuleBase" id="RU004227"/>
    </source>
</evidence>
<dbReference type="InterPro" id="IPR001957">
    <property type="entry name" value="Chromosome_initiator_DnaA"/>
</dbReference>
<evidence type="ECO:0000256" key="3">
    <source>
        <dbReference type="ARBA" id="ARBA00022705"/>
    </source>
</evidence>
<dbReference type="Proteomes" id="UP000178797">
    <property type="component" value="Unassembled WGS sequence"/>
</dbReference>
<dbReference type="PRINTS" id="PR00051">
    <property type="entry name" value="DNAA"/>
</dbReference>
<dbReference type="GO" id="GO:0008289">
    <property type="term" value="F:lipid binding"/>
    <property type="evidence" value="ECO:0007669"/>
    <property type="project" value="UniProtKB-KW"/>
</dbReference>
<organism evidence="14 15">
    <name type="scientific">Candidatus Schekmanbacteria bacterium RBG_16_38_10</name>
    <dbReference type="NCBI Taxonomy" id="1817879"/>
    <lineage>
        <taxon>Bacteria</taxon>
        <taxon>Candidatus Schekmaniibacteriota</taxon>
    </lineage>
</organism>
<dbReference type="PROSITE" id="PS01008">
    <property type="entry name" value="DNAA"/>
    <property type="match status" value="1"/>
</dbReference>